<evidence type="ECO:0000256" key="1">
    <source>
        <dbReference type="ARBA" id="ARBA00006108"/>
    </source>
</evidence>
<dbReference type="AlphaFoldDB" id="A0A7S0TPX7"/>
<dbReference type="GO" id="GO:0016192">
    <property type="term" value="P:vesicle-mediated transport"/>
    <property type="evidence" value="ECO:0007669"/>
    <property type="project" value="InterPro"/>
</dbReference>
<dbReference type="GO" id="GO:0006886">
    <property type="term" value="P:intracellular protein transport"/>
    <property type="evidence" value="ECO:0007669"/>
    <property type="project" value="InterPro"/>
</dbReference>
<dbReference type="GO" id="GO:0016020">
    <property type="term" value="C:membrane"/>
    <property type="evidence" value="ECO:0007669"/>
    <property type="project" value="InterPro"/>
</dbReference>
<feature type="domain" description="Vesicle transport v-SNARE N-terminal" evidence="3">
    <location>
        <begin position="2"/>
        <end position="88"/>
    </location>
</feature>
<evidence type="ECO:0000259" key="3">
    <source>
        <dbReference type="Pfam" id="PF05008"/>
    </source>
</evidence>
<protein>
    <recommendedName>
        <fullName evidence="3">Vesicle transport v-SNARE N-terminal domain-containing protein</fullName>
    </recommendedName>
</protein>
<reference evidence="4" key="1">
    <citation type="submission" date="2021-01" db="EMBL/GenBank/DDBJ databases">
        <authorList>
            <person name="Corre E."/>
            <person name="Pelletier E."/>
            <person name="Niang G."/>
            <person name="Scheremetjew M."/>
            <person name="Finn R."/>
            <person name="Kale V."/>
            <person name="Holt S."/>
            <person name="Cochrane G."/>
            <person name="Meng A."/>
            <person name="Brown T."/>
            <person name="Cohen L."/>
        </authorList>
    </citation>
    <scope>NUCLEOTIDE SEQUENCE</scope>
    <source>
        <strain evidence="4">CCMP441</strain>
    </source>
</reference>
<sequence>MALFEAYEDQLKASIKDLEDKLERLQKPHAEGEDALVRGANQDVEEAEEVLMKMEMEIRSVKSDTKAKLQSKVRLHKDHLRETKETLRLRTARVEETANRSSLLG</sequence>
<dbReference type="Pfam" id="PF05008">
    <property type="entry name" value="V-SNARE"/>
    <property type="match status" value="1"/>
</dbReference>
<feature type="non-terminal residue" evidence="4">
    <location>
        <position position="105"/>
    </location>
</feature>
<organism evidence="4">
    <name type="scientific">Hemiselmis andersenii</name>
    <name type="common">Cryptophyte alga</name>
    <dbReference type="NCBI Taxonomy" id="464988"/>
    <lineage>
        <taxon>Eukaryota</taxon>
        <taxon>Cryptophyceae</taxon>
        <taxon>Cryptomonadales</taxon>
        <taxon>Hemiselmidaceae</taxon>
        <taxon>Hemiselmis</taxon>
    </lineage>
</organism>
<gene>
    <name evidence="4" type="ORF">HAND1043_LOCUS8086</name>
</gene>
<evidence type="ECO:0000256" key="2">
    <source>
        <dbReference type="SAM" id="Coils"/>
    </source>
</evidence>
<keyword evidence="2" id="KW-0175">Coiled coil</keyword>
<dbReference type="InterPro" id="IPR038407">
    <property type="entry name" value="v-SNARE_N_sf"/>
</dbReference>
<dbReference type="InterPro" id="IPR007705">
    <property type="entry name" value="Vesicle_trsprt_v-SNARE_N"/>
</dbReference>
<dbReference type="Gene3D" id="1.20.58.400">
    <property type="entry name" value="t-snare proteins"/>
    <property type="match status" value="1"/>
</dbReference>
<dbReference type="SUPFAM" id="SSF47661">
    <property type="entry name" value="t-snare proteins"/>
    <property type="match status" value="1"/>
</dbReference>
<dbReference type="EMBL" id="HBFK01013472">
    <property type="protein sequence ID" value="CAD8741594.1"/>
    <property type="molecule type" value="Transcribed_RNA"/>
</dbReference>
<dbReference type="InterPro" id="IPR010989">
    <property type="entry name" value="SNARE"/>
</dbReference>
<accession>A0A7S0TPX7</accession>
<comment type="similarity">
    <text evidence="1">Belongs to the VTI1 family.</text>
</comment>
<proteinExistence type="inferred from homology"/>
<feature type="coiled-coil region" evidence="2">
    <location>
        <begin position="4"/>
        <end position="64"/>
    </location>
</feature>
<evidence type="ECO:0000313" key="4">
    <source>
        <dbReference type="EMBL" id="CAD8741594.1"/>
    </source>
</evidence>
<name>A0A7S0TPX7_HEMAN</name>